<evidence type="ECO:0000256" key="15">
    <source>
        <dbReference type="ARBA" id="ARBA00046411"/>
    </source>
</evidence>
<dbReference type="Pfam" id="PF03828">
    <property type="entry name" value="PAP_assoc"/>
    <property type="match status" value="1"/>
</dbReference>
<dbReference type="Pfam" id="PF00076">
    <property type="entry name" value="RRM_1"/>
    <property type="match status" value="1"/>
</dbReference>
<feature type="domain" description="RRM" evidence="18">
    <location>
        <begin position="58"/>
        <end position="128"/>
    </location>
</feature>
<dbReference type="InterPro" id="IPR035979">
    <property type="entry name" value="RBD_domain_sf"/>
</dbReference>
<evidence type="ECO:0000256" key="8">
    <source>
        <dbReference type="ARBA" id="ARBA00022741"/>
    </source>
</evidence>
<evidence type="ECO:0000256" key="3">
    <source>
        <dbReference type="ARBA" id="ARBA00012472"/>
    </source>
</evidence>
<evidence type="ECO:0000256" key="12">
    <source>
        <dbReference type="ARBA" id="ARBA00030790"/>
    </source>
</evidence>
<evidence type="ECO:0000256" key="13">
    <source>
        <dbReference type="ARBA" id="ARBA00033036"/>
    </source>
</evidence>
<dbReference type="Pfam" id="PF22600">
    <property type="entry name" value="MTPAP-like_central"/>
    <property type="match status" value="1"/>
</dbReference>
<keyword evidence="10" id="KW-0460">Magnesium</keyword>
<dbReference type="SUPFAM" id="SSF57667">
    <property type="entry name" value="beta-beta-alpha zinc fingers"/>
    <property type="match status" value="1"/>
</dbReference>
<evidence type="ECO:0000256" key="7">
    <source>
        <dbReference type="ARBA" id="ARBA00022723"/>
    </source>
</evidence>
<keyword evidence="11 17" id="KW-0694">RNA-binding</keyword>
<comment type="catalytic activity">
    <reaction evidence="16">
        <text>RNA(n) + UTP = RNA(n)-3'-uridine ribonucleotide + diphosphate</text>
        <dbReference type="Rhea" id="RHEA:14785"/>
        <dbReference type="Rhea" id="RHEA-COMP:14527"/>
        <dbReference type="Rhea" id="RHEA-COMP:17348"/>
        <dbReference type="ChEBI" id="CHEBI:33019"/>
        <dbReference type="ChEBI" id="CHEBI:46398"/>
        <dbReference type="ChEBI" id="CHEBI:140395"/>
        <dbReference type="ChEBI" id="CHEBI:173116"/>
        <dbReference type="EC" id="2.7.7.52"/>
    </reaction>
</comment>
<keyword evidence="7" id="KW-0479">Metal-binding</keyword>
<evidence type="ECO:0000313" key="20">
    <source>
        <dbReference type="Proteomes" id="UP001234178"/>
    </source>
</evidence>
<proteinExistence type="predicted"/>
<dbReference type="InterPro" id="IPR054708">
    <property type="entry name" value="MTPAP-like_central"/>
</dbReference>
<evidence type="ECO:0000256" key="17">
    <source>
        <dbReference type="PROSITE-ProRule" id="PRU00176"/>
    </source>
</evidence>
<dbReference type="Gene3D" id="3.30.70.330">
    <property type="match status" value="1"/>
</dbReference>
<keyword evidence="20" id="KW-1185">Reference proteome</keyword>
<dbReference type="CDD" id="cd00590">
    <property type="entry name" value="RRM_SF"/>
    <property type="match status" value="1"/>
</dbReference>
<accession>A0ABR0AYX7</accession>
<evidence type="ECO:0000256" key="6">
    <source>
        <dbReference type="ARBA" id="ARBA00022695"/>
    </source>
</evidence>
<gene>
    <name evidence="19" type="ORF">OUZ56_023335</name>
</gene>
<evidence type="ECO:0000256" key="11">
    <source>
        <dbReference type="ARBA" id="ARBA00022884"/>
    </source>
</evidence>
<dbReference type="Proteomes" id="UP001234178">
    <property type="component" value="Unassembled WGS sequence"/>
</dbReference>
<comment type="caution">
    <text evidence="19">The sequence shown here is derived from an EMBL/GenBank/DDBJ whole genome shotgun (WGS) entry which is preliminary data.</text>
</comment>
<dbReference type="EMBL" id="JAOYFB010000039">
    <property type="protein sequence ID" value="KAK4030330.1"/>
    <property type="molecule type" value="Genomic_DNA"/>
</dbReference>
<evidence type="ECO:0000259" key="18">
    <source>
        <dbReference type="PROSITE" id="PS50102"/>
    </source>
</evidence>
<evidence type="ECO:0000256" key="16">
    <source>
        <dbReference type="ARBA" id="ARBA00049105"/>
    </source>
</evidence>
<dbReference type="InterPro" id="IPR036236">
    <property type="entry name" value="Znf_C2H2_sf"/>
</dbReference>
<organism evidence="19 20">
    <name type="scientific">Daphnia magna</name>
    <dbReference type="NCBI Taxonomy" id="35525"/>
    <lineage>
        <taxon>Eukaryota</taxon>
        <taxon>Metazoa</taxon>
        <taxon>Ecdysozoa</taxon>
        <taxon>Arthropoda</taxon>
        <taxon>Crustacea</taxon>
        <taxon>Branchiopoda</taxon>
        <taxon>Diplostraca</taxon>
        <taxon>Cladocera</taxon>
        <taxon>Anomopoda</taxon>
        <taxon>Daphniidae</taxon>
        <taxon>Daphnia</taxon>
    </lineage>
</organism>
<keyword evidence="6" id="KW-0548">Nucleotidyltransferase</keyword>
<name>A0ABR0AYX7_9CRUS</name>
<evidence type="ECO:0000256" key="5">
    <source>
        <dbReference type="ARBA" id="ARBA00022679"/>
    </source>
</evidence>
<dbReference type="CDD" id="cd05402">
    <property type="entry name" value="NT_PAP_TUTase"/>
    <property type="match status" value="1"/>
</dbReference>
<comment type="cofactor">
    <cofactor evidence="1">
        <name>Mn(2+)</name>
        <dbReference type="ChEBI" id="CHEBI:29035"/>
    </cofactor>
</comment>
<dbReference type="SMART" id="SM00360">
    <property type="entry name" value="RRM"/>
    <property type="match status" value="1"/>
</dbReference>
<evidence type="ECO:0000313" key="19">
    <source>
        <dbReference type="EMBL" id="KAK4030330.1"/>
    </source>
</evidence>
<dbReference type="SUPFAM" id="SSF81631">
    <property type="entry name" value="PAP/OAS1 substrate-binding domain"/>
    <property type="match status" value="1"/>
</dbReference>
<keyword evidence="5" id="KW-0808">Transferase</keyword>
<dbReference type="SUPFAM" id="SSF81301">
    <property type="entry name" value="Nucleotidyltransferase"/>
    <property type="match status" value="1"/>
</dbReference>
<evidence type="ECO:0000256" key="10">
    <source>
        <dbReference type="ARBA" id="ARBA00022842"/>
    </source>
</evidence>
<evidence type="ECO:0000256" key="1">
    <source>
        <dbReference type="ARBA" id="ARBA00001936"/>
    </source>
</evidence>
<sequence>MDKVKKKATYMEKQFCAVCNIRVDRHSSMEQHLNGKKHMSLLNKAQRKRRIEEQACSEGVYITGIPTSVSNTTLLEYFKSFGQVVAIQRYEKDNQTLLQFKLRKQAHAALKSSHHVGGSELVVRPRRAVQHQTTVPKDGVVSHIEIFKNALEESMKTNPEMSIDEQIRSLVTVLEVTEEEKRRQSQIISTLEEWLSLEFPSCRIHLFGSSVSRLAFRGESDLDIFMETPTKNPLFIDASIPSVREPFSFQEETLKKQRENVLDVLRRASNIIRRHPDVSDLFVISNARIPLLKFVHFPTGIKCDLTCNNIIGVQNSKLLFSLQSFDIRIRPYLYALKFWAKSHRLISSPESSLSSYALTLMAVYYLQQMDPPLIPSVESLQSAVPVEERMSCNGWNISYKVPSVAGSINTEITIMDLLIGFFRFYRNLNASEMVVCPLQGKLVPKTDFKDSTHPVKEELSCDNENRDLRPPLKLSLLCVQDPFQLDFNICFNFRHFELFQSLCESAEHTCLRILEVKKEARVLDLFKTTVKTKFSAAKVVESPLKSSIFLRFQPIHDGASPEQAENLIRSVGQFIGSLFSFSYGIQFEENTQIKKKRKQMNSDFSILHDENGSLLKWRTNYLMTVPFDVCTNKREGLLASQVLLENDAKSLLDRERAITSLLSCTSPENVTPYAVVNFSMSYDVGPLVVSLHFGNTVSPKTFFLKLVTDFRRCVSKSVEDHLIENKLQYKLK</sequence>
<dbReference type="PANTHER" id="PTHR12271:SF127">
    <property type="entry name" value="SPECKLE TARGETED PIP5K1A-REGULATED POLY(A) POLYMERASE"/>
    <property type="match status" value="1"/>
</dbReference>
<reference evidence="19 20" key="1">
    <citation type="journal article" date="2023" name="Nucleic Acids Res.">
        <title>The hologenome of Daphnia magna reveals possible DNA methylation and microbiome-mediated evolution of the host genome.</title>
        <authorList>
            <person name="Chaturvedi A."/>
            <person name="Li X."/>
            <person name="Dhandapani V."/>
            <person name="Marshall H."/>
            <person name="Kissane S."/>
            <person name="Cuenca-Cambronero M."/>
            <person name="Asole G."/>
            <person name="Calvet F."/>
            <person name="Ruiz-Romero M."/>
            <person name="Marangio P."/>
            <person name="Guigo R."/>
            <person name="Rago D."/>
            <person name="Mirbahai L."/>
            <person name="Eastwood N."/>
            <person name="Colbourne J.K."/>
            <person name="Zhou J."/>
            <person name="Mallon E."/>
            <person name="Orsini L."/>
        </authorList>
    </citation>
    <scope>NUCLEOTIDE SEQUENCE [LARGE SCALE GENOMIC DNA]</scope>
    <source>
        <strain evidence="19">LRV0_1</strain>
    </source>
</reference>
<dbReference type="InterPro" id="IPR012677">
    <property type="entry name" value="Nucleotide-bd_a/b_plait_sf"/>
</dbReference>
<evidence type="ECO:0000256" key="9">
    <source>
        <dbReference type="ARBA" id="ARBA00022840"/>
    </source>
</evidence>
<keyword evidence="9" id="KW-0067">ATP-binding</keyword>
<dbReference type="PROSITE" id="PS50102">
    <property type="entry name" value="RRM"/>
    <property type="match status" value="1"/>
</dbReference>
<comment type="subunit">
    <text evidence="15">Associates with the cleavage and polyadenylation specificity factor (CPSF) complex. Interacts with CPSF1 and CPSF3; the interaction is direct. Interacts with PIP5K1A.</text>
</comment>
<comment type="function">
    <text evidence="14">Poly(A) polymerase that creates the 3'-poly(A) tail of specific pre-mRNAs. Localizes to nuclear speckles together with PIP5K1A and mediates polyadenylation of a select set of mRNAs, such as HMOX1. In addition to polyadenylation, it is also required for the 3'-end cleavage of pre-mRNAs: binds to the 3'UTR of targeted pre-mRNAs and promotes the recruitment and assembly of the CPSF complex on the 3'UTR of pre-mRNAs. In addition to adenylyltransferase activity, also has uridylyltransferase activity. However, the ATP ratio is higher than UTP in cells, suggesting that it functions primarily as a poly(A) polymerase. Acts as a specific terminal uridylyltransferase for U6 snRNA in vitro: responsible for a controlled elongation reaction that results in the restoration of the four 3'-terminal UMP-residues found in newly transcribed U6 snRNA. Not involved in replication-dependent histone mRNA degradation.</text>
</comment>
<dbReference type="Gene3D" id="3.30.460.10">
    <property type="entry name" value="Beta Polymerase, domain 2"/>
    <property type="match status" value="1"/>
</dbReference>
<dbReference type="InterPro" id="IPR043519">
    <property type="entry name" value="NT_sf"/>
</dbReference>
<dbReference type="PANTHER" id="PTHR12271">
    <property type="entry name" value="POLY A POLYMERASE CID PAP -RELATED"/>
    <property type="match status" value="1"/>
</dbReference>
<evidence type="ECO:0000256" key="14">
    <source>
        <dbReference type="ARBA" id="ARBA00045789"/>
    </source>
</evidence>
<dbReference type="Pfam" id="PF12874">
    <property type="entry name" value="zf-met"/>
    <property type="match status" value="1"/>
</dbReference>
<keyword evidence="8" id="KW-0547">Nucleotide-binding</keyword>
<dbReference type="SUPFAM" id="SSF54928">
    <property type="entry name" value="RNA-binding domain, RBD"/>
    <property type="match status" value="1"/>
</dbReference>
<evidence type="ECO:0000256" key="2">
    <source>
        <dbReference type="ARBA" id="ARBA00001946"/>
    </source>
</evidence>
<dbReference type="InterPro" id="IPR000504">
    <property type="entry name" value="RRM_dom"/>
</dbReference>
<dbReference type="InterPro" id="IPR013087">
    <property type="entry name" value="Znf_C2H2_type"/>
</dbReference>
<dbReference type="Gene3D" id="1.10.1410.10">
    <property type="match status" value="1"/>
</dbReference>
<dbReference type="InterPro" id="IPR002058">
    <property type="entry name" value="PAP_assoc"/>
</dbReference>
<comment type="cofactor">
    <cofactor evidence="2">
        <name>Mg(2+)</name>
        <dbReference type="ChEBI" id="CHEBI:18420"/>
    </cofactor>
</comment>
<dbReference type="Gene3D" id="3.30.160.60">
    <property type="entry name" value="Classic Zinc Finger"/>
    <property type="match status" value="1"/>
</dbReference>
<evidence type="ECO:0000256" key="4">
    <source>
        <dbReference type="ARBA" id="ARBA00021679"/>
    </source>
</evidence>
<dbReference type="EC" id="2.7.7.52" evidence="3"/>
<protein>
    <recommendedName>
        <fullName evidence="4">Speckle targeted PIP5K1A-regulated poly(A) polymerase</fullName>
        <ecNumber evidence="3">2.7.7.52</ecNumber>
    </recommendedName>
    <alternativeName>
        <fullName evidence="12">RNA-binding motif protein 21</fullName>
    </alternativeName>
    <alternativeName>
        <fullName evidence="13">U6 snRNA-specific terminal uridylyltransferase 1</fullName>
    </alternativeName>
</protein>